<dbReference type="GO" id="GO:0051015">
    <property type="term" value="F:actin filament binding"/>
    <property type="evidence" value="ECO:0007669"/>
    <property type="project" value="TreeGrafter"/>
</dbReference>
<dbReference type="Gene3D" id="1.10.10.820">
    <property type="match status" value="1"/>
</dbReference>
<dbReference type="Gene3D" id="6.20.240.20">
    <property type="match status" value="1"/>
</dbReference>
<dbReference type="FunFam" id="1.20.58.530:FF:000004">
    <property type="entry name" value="Unconventional myosin ID"/>
    <property type="match status" value="1"/>
</dbReference>
<feature type="region of interest" description="Actin-binding" evidence="9">
    <location>
        <begin position="571"/>
        <end position="593"/>
    </location>
</feature>
<name>A0A3B4DSQ0_PYGNA</name>
<dbReference type="AlphaFoldDB" id="A0A3B4DSQ0"/>
<dbReference type="InterPro" id="IPR036072">
    <property type="entry name" value="MYSc_Myo1"/>
</dbReference>
<keyword evidence="8 9" id="KW-0009">Actin-binding</keyword>
<evidence type="ECO:0000256" key="4">
    <source>
        <dbReference type="ARBA" id="ARBA00022741"/>
    </source>
</evidence>
<protein>
    <recommendedName>
        <fullName evidence="14">Myosin motor domain-containing protein</fullName>
    </recommendedName>
</protein>
<dbReference type="SMART" id="SM00015">
    <property type="entry name" value="IQ"/>
    <property type="match status" value="1"/>
</dbReference>
<evidence type="ECO:0000256" key="7">
    <source>
        <dbReference type="ARBA" id="ARBA00023175"/>
    </source>
</evidence>
<evidence type="ECO:0000256" key="2">
    <source>
        <dbReference type="ARBA" id="ARBA00008314"/>
    </source>
</evidence>
<dbReference type="Pfam" id="PF00063">
    <property type="entry name" value="Myosin_head"/>
    <property type="match status" value="1"/>
</dbReference>
<dbReference type="PANTHER" id="PTHR13140:SF862">
    <property type="entry name" value="UNCONVENTIONAL MYOSIN-IC"/>
    <property type="match status" value="1"/>
</dbReference>
<keyword evidence="7 9" id="KW-0505">Motor protein</keyword>
<keyword evidence="5 9" id="KW-0067">ATP-binding</keyword>
<dbReference type="GO" id="GO:0000146">
    <property type="term" value="F:microfilament motor activity"/>
    <property type="evidence" value="ECO:0007669"/>
    <property type="project" value="TreeGrafter"/>
</dbReference>
<dbReference type="GO" id="GO:0030048">
    <property type="term" value="P:actin filament-based movement"/>
    <property type="evidence" value="ECO:0007669"/>
    <property type="project" value="TreeGrafter"/>
</dbReference>
<evidence type="ECO:0000313" key="13">
    <source>
        <dbReference type="Proteomes" id="UP001501920"/>
    </source>
</evidence>
<dbReference type="GO" id="GO:0005524">
    <property type="term" value="F:ATP binding"/>
    <property type="evidence" value="ECO:0007669"/>
    <property type="project" value="UniProtKB-UniRule"/>
</dbReference>
<comment type="subcellular location">
    <subcellularLocation>
        <location evidence="1">Cytoplasm</location>
        <location evidence="1">Cell cortex</location>
    </subcellularLocation>
</comment>
<dbReference type="InterPro" id="IPR036961">
    <property type="entry name" value="Kinesin_motor_dom_sf"/>
</dbReference>
<dbReference type="PROSITE" id="PS51757">
    <property type="entry name" value="TH1"/>
    <property type="match status" value="1"/>
</dbReference>
<evidence type="ECO:0000259" key="11">
    <source>
        <dbReference type="PROSITE" id="PS51757"/>
    </source>
</evidence>
<dbReference type="InterPro" id="IPR027417">
    <property type="entry name" value="P-loop_NTPase"/>
</dbReference>
<feature type="binding site" evidence="9">
    <location>
        <begin position="105"/>
        <end position="112"/>
    </location>
    <ligand>
        <name>ATP</name>
        <dbReference type="ChEBI" id="CHEBI:30616"/>
    </ligand>
</feature>
<evidence type="ECO:0000256" key="3">
    <source>
        <dbReference type="ARBA" id="ARBA00022737"/>
    </source>
</evidence>
<dbReference type="GO" id="GO:0007015">
    <property type="term" value="P:actin filament organization"/>
    <property type="evidence" value="ECO:0007669"/>
    <property type="project" value="TreeGrafter"/>
</dbReference>
<evidence type="ECO:0008006" key="14">
    <source>
        <dbReference type="Google" id="ProtNLM"/>
    </source>
</evidence>
<dbReference type="Gene3D" id="1.20.58.530">
    <property type="match status" value="1"/>
</dbReference>
<dbReference type="GO" id="GO:0005902">
    <property type="term" value="C:microvillus"/>
    <property type="evidence" value="ECO:0007669"/>
    <property type="project" value="TreeGrafter"/>
</dbReference>
<feature type="domain" description="TH1" evidence="11">
    <location>
        <begin position="843"/>
        <end position="1016"/>
    </location>
</feature>
<dbReference type="InterPro" id="IPR001609">
    <property type="entry name" value="Myosin_head_motor_dom-like"/>
</dbReference>
<keyword evidence="4 9" id="KW-0547">Nucleotide-binding</keyword>
<dbReference type="GO" id="GO:0016459">
    <property type="term" value="C:myosin complex"/>
    <property type="evidence" value="ECO:0007669"/>
    <property type="project" value="UniProtKB-KW"/>
</dbReference>
<comment type="similarity">
    <text evidence="2 9">Belongs to the TRAFAC class myosin-kinesin ATPase superfamily. Myosin family.</text>
</comment>
<dbReference type="Pfam" id="PF06017">
    <property type="entry name" value="Myosin_TH1"/>
    <property type="match status" value="1"/>
</dbReference>
<dbReference type="CDD" id="cd01378">
    <property type="entry name" value="MYSc_Myo1"/>
    <property type="match status" value="1"/>
</dbReference>
<evidence type="ECO:0000259" key="10">
    <source>
        <dbReference type="PROSITE" id="PS51456"/>
    </source>
</evidence>
<dbReference type="Proteomes" id="UP001501920">
    <property type="component" value="Chromosome 23"/>
</dbReference>
<dbReference type="PANTHER" id="PTHR13140">
    <property type="entry name" value="MYOSIN"/>
    <property type="match status" value="1"/>
</dbReference>
<dbReference type="Gene3D" id="1.20.120.720">
    <property type="entry name" value="Myosin VI head, motor domain, U50 subdomain"/>
    <property type="match status" value="1"/>
</dbReference>
<dbReference type="PROSITE" id="PS51456">
    <property type="entry name" value="MYOSIN_MOTOR"/>
    <property type="match status" value="1"/>
</dbReference>
<dbReference type="PRINTS" id="PR00193">
    <property type="entry name" value="MYOSINHEAVY"/>
</dbReference>
<keyword evidence="13" id="KW-1185">Reference proteome</keyword>
<dbReference type="PROSITE" id="PS50096">
    <property type="entry name" value="IQ"/>
    <property type="match status" value="1"/>
</dbReference>
<evidence type="ECO:0000313" key="12">
    <source>
        <dbReference type="Ensembl" id="ENSPNAP00000026483.2"/>
    </source>
</evidence>
<evidence type="ECO:0000256" key="1">
    <source>
        <dbReference type="ARBA" id="ARBA00004544"/>
    </source>
</evidence>
<dbReference type="InterPro" id="IPR010926">
    <property type="entry name" value="Myosin_TH1"/>
</dbReference>
<feature type="domain" description="Myosin motor" evidence="10">
    <location>
        <begin position="12"/>
        <end position="694"/>
    </location>
</feature>
<dbReference type="GO" id="GO:0005938">
    <property type="term" value="C:cell cortex"/>
    <property type="evidence" value="ECO:0007669"/>
    <property type="project" value="UniProtKB-SubCell"/>
</dbReference>
<evidence type="ECO:0000256" key="8">
    <source>
        <dbReference type="ARBA" id="ARBA00023203"/>
    </source>
</evidence>
<sequence length="1032" mass="118793">MESGLSARDRVGVQDFLLLDNYTSEAAFIENLRRRYKENLIYTYIGSVLVSVNPYRELEIYSKQHMERYRGVNFYEISPHIYALADNSYRAVRTERKDQCILISGESGAGKTEASKKVLQYYTTMCPTRNNTQSIRERLLQSTPVLEAFGNAKTLRNDNSSRFGKYMDVQFDYKGAPIGGHILNYLLEKSRVVHQNHGERNFHIFYQLLESGDGALLKRLGLDRTNPQQYHYLVKGNCPRVSSISDKNSWKVVSKAFTVIGFNEEEVEELLKVVASVLHLGNTQFGEDEYGETHLTTEMPIKYVSELLGVEGSYLSEALTHKKIVAKGEEMIGPLSLEQAVSARDALAKAIYGRTFTWLVQKINQSLDEVYYTSKCSSVIGLLDIYGFEVFQNNSFEQFCINYCNEKLQQLFIELTLKSEQEEYEAEGIGWETVEYFNNKIICDLVEEKFKGIIAILDEECLRPGDACDLTFLEKLEDRLGGHAHFVTHKLANGKIRKAVGREEFRLLHYAGEVNYNINGFLDKNNDLLYRNLKEVMCQSSNQIMKECFQTDELTDQRRPETAATQFKLSLAKLMDILMSKQPSYIRCIKPNDAKQPGRFEEVLVRHQVKYLGLMENLRVRRAGFAYRRSFEAFLQRYKPLCPDTWPNWQGKLSDGVSTLVKHLDYKAEEYKLGRSKIFIRFPKTLFLTEDALELKKPTIGEREKRCVILIHDYITSSVIMIQSWWRGVKGRRRAKRRRQAADTIRNLIKGFILRNEPRCPDNEYFLDHVRFSFLMTIKRNLPKSVLDRTWPRPPPSLTEASVHLHRLCIRNLVNDYCRKIQPEWRNQLEQKVVASGIFRGQKDNYPQSVPRLFVGTRLENEEINLKVRQTLGTDNKYGVVVTKYDRHGFRARPRQLLLMGSGVILVQESKIKQRIDYSSLLGISVSSLSDGFFILHVPPADSKQKGDLVLQCDHVIEAVTKLAVMADKIHSVNISQDSIKFAIARGKEGVIDFTYGAELRVVKTKNGHLAVVRIIQSHTKPINHLDKILSL</sequence>
<proteinExistence type="inferred from homology"/>
<accession>A0A3B4DSQ0</accession>
<dbReference type="GO" id="GO:0006897">
    <property type="term" value="P:endocytosis"/>
    <property type="evidence" value="ECO:0007669"/>
    <property type="project" value="TreeGrafter"/>
</dbReference>
<dbReference type="SMART" id="SM00242">
    <property type="entry name" value="MYSc"/>
    <property type="match status" value="1"/>
</dbReference>
<dbReference type="Gene3D" id="3.40.850.10">
    <property type="entry name" value="Kinesin motor domain"/>
    <property type="match status" value="1"/>
</dbReference>
<keyword evidence="3" id="KW-0677">Repeat</keyword>
<organism evidence="12 13">
    <name type="scientific">Pygocentrus nattereri</name>
    <name type="common">Red-bellied piranha</name>
    <dbReference type="NCBI Taxonomy" id="42514"/>
    <lineage>
        <taxon>Eukaryota</taxon>
        <taxon>Metazoa</taxon>
        <taxon>Chordata</taxon>
        <taxon>Craniata</taxon>
        <taxon>Vertebrata</taxon>
        <taxon>Euteleostomi</taxon>
        <taxon>Actinopterygii</taxon>
        <taxon>Neopterygii</taxon>
        <taxon>Teleostei</taxon>
        <taxon>Ostariophysi</taxon>
        <taxon>Characiformes</taxon>
        <taxon>Characoidei</taxon>
        <taxon>Pygocentrus</taxon>
    </lineage>
</organism>
<evidence type="ECO:0000256" key="6">
    <source>
        <dbReference type="ARBA" id="ARBA00023123"/>
    </source>
</evidence>
<dbReference type="Ensembl" id="ENSPNAT00000004998.2">
    <property type="protein sequence ID" value="ENSPNAP00000026483.2"/>
    <property type="gene ID" value="ENSPNAG00000001980.2"/>
</dbReference>
<reference evidence="12" key="2">
    <citation type="submission" date="2025-08" db="UniProtKB">
        <authorList>
            <consortium name="Ensembl"/>
        </authorList>
    </citation>
    <scope>IDENTIFICATION</scope>
</reference>
<dbReference type="Gene3D" id="1.20.5.190">
    <property type="match status" value="1"/>
</dbReference>
<keyword evidence="6 9" id="KW-0518">Myosin</keyword>
<dbReference type="GO" id="GO:0048731">
    <property type="term" value="P:system development"/>
    <property type="evidence" value="ECO:0007669"/>
    <property type="project" value="UniProtKB-ARBA"/>
</dbReference>
<evidence type="ECO:0000256" key="5">
    <source>
        <dbReference type="ARBA" id="ARBA00022840"/>
    </source>
</evidence>
<dbReference type="InterPro" id="IPR000048">
    <property type="entry name" value="IQ_motif_EF-hand-BS"/>
</dbReference>
<dbReference type="GeneTree" id="ENSGT00940000166539"/>
<dbReference type="SUPFAM" id="SSF52540">
    <property type="entry name" value="P-loop containing nucleoside triphosphate hydrolases"/>
    <property type="match status" value="1"/>
</dbReference>
<reference evidence="12 13" key="1">
    <citation type="submission" date="2020-10" db="EMBL/GenBank/DDBJ databases">
        <title>Pygocentrus nattereri (red-bellied piranha) genome, fPygNat1, primary haplotype.</title>
        <authorList>
            <person name="Myers G."/>
            <person name="Meyer A."/>
            <person name="Karagic N."/>
            <person name="Pippel M."/>
            <person name="Winkler S."/>
            <person name="Tracey A."/>
            <person name="Wood J."/>
            <person name="Formenti G."/>
            <person name="Howe K."/>
            <person name="Fedrigo O."/>
            <person name="Jarvis E.D."/>
        </authorList>
    </citation>
    <scope>NUCLEOTIDE SEQUENCE [LARGE SCALE GENOMIC DNA]</scope>
</reference>
<reference evidence="12" key="3">
    <citation type="submission" date="2025-09" db="UniProtKB">
        <authorList>
            <consortium name="Ensembl"/>
        </authorList>
    </citation>
    <scope>IDENTIFICATION</scope>
</reference>
<dbReference type="GO" id="GO:0005886">
    <property type="term" value="C:plasma membrane"/>
    <property type="evidence" value="ECO:0007669"/>
    <property type="project" value="TreeGrafter"/>
</dbReference>
<dbReference type="FunFam" id="1.10.10.820:FF:000001">
    <property type="entry name" value="Myosin heavy chain"/>
    <property type="match status" value="1"/>
</dbReference>
<evidence type="ECO:0000256" key="9">
    <source>
        <dbReference type="PROSITE-ProRule" id="PRU00782"/>
    </source>
</evidence>
<dbReference type="FunFam" id="3.40.850.10:FF:000101">
    <property type="entry name" value="Slow myosin heavy chain 2"/>
    <property type="match status" value="1"/>
</dbReference>